<comment type="caution">
    <text evidence="8">The sequence shown here is derived from an EMBL/GenBank/DDBJ whole genome shotgun (WGS) entry which is preliminary data.</text>
</comment>
<evidence type="ECO:0000256" key="1">
    <source>
        <dbReference type="ARBA" id="ARBA00004613"/>
    </source>
</evidence>
<protein>
    <recommendedName>
        <fullName evidence="7">MD-2-related lipid-recognition domain-containing protein</fullName>
    </recommendedName>
</protein>
<dbReference type="SMART" id="SM00737">
    <property type="entry name" value="ML"/>
    <property type="match status" value="1"/>
</dbReference>
<keyword evidence="9" id="KW-1185">Reference proteome</keyword>
<comment type="similarity">
    <text evidence="2">Belongs to the NPC2 family.</text>
</comment>
<keyword evidence="4 6" id="KW-0732">Signal</keyword>
<accession>A0ABR1AGW2</accession>
<dbReference type="CDD" id="cd00916">
    <property type="entry name" value="Npc2_like"/>
    <property type="match status" value="1"/>
</dbReference>
<evidence type="ECO:0000259" key="7">
    <source>
        <dbReference type="SMART" id="SM00737"/>
    </source>
</evidence>
<dbReference type="InterPro" id="IPR003172">
    <property type="entry name" value="ML_dom"/>
</dbReference>
<dbReference type="Pfam" id="PF02221">
    <property type="entry name" value="E1_DerP2_DerF2"/>
    <property type="match status" value="1"/>
</dbReference>
<keyword evidence="3" id="KW-0964">Secreted</keyword>
<feature type="signal peptide" evidence="6">
    <location>
        <begin position="1"/>
        <end position="20"/>
    </location>
</feature>
<dbReference type="InterPro" id="IPR014756">
    <property type="entry name" value="Ig_E-set"/>
</dbReference>
<sequence>MDLTQFVVFSLLSLAVFAGADECFRGAGLKENNRVSLSNCDKPPCLLKKKTTTTVELKFTPKQDVHKLTNAVYAEILGVPFPFIGVDGANVCEKIFDASTGAKASCPLQAGKDYIYKDQFKILEVYPKIKVLVHWALRNENNNDVLCFEHHPKIKLFVNWILRYKKNSNIFSPELPQSLRNDICQQSVKIATFNILLRKDNINPAHSTVSDLLRSAKQLPGMSSNVESTNASDLTLIFHIMEVITQGPVICFDGFDRTRHQSQSLQDILLTMCFATHIIPANPHQLLQSQWRAYSKRVQQHSRRSGNPENASRNV</sequence>
<dbReference type="Gene3D" id="2.60.40.770">
    <property type="match status" value="1"/>
</dbReference>
<keyword evidence="5" id="KW-1015">Disulfide bond</keyword>
<organism evidence="8 9">
    <name type="scientific">Polyplax serrata</name>
    <name type="common">Common mouse louse</name>
    <dbReference type="NCBI Taxonomy" id="468196"/>
    <lineage>
        <taxon>Eukaryota</taxon>
        <taxon>Metazoa</taxon>
        <taxon>Ecdysozoa</taxon>
        <taxon>Arthropoda</taxon>
        <taxon>Hexapoda</taxon>
        <taxon>Insecta</taxon>
        <taxon>Pterygota</taxon>
        <taxon>Neoptera</taxon>
        <taxon>Paraneoptera</taxon>
        <taxon>Psocodea</taxon>
        <taxon>Troctomorpha</taxon>
        <taxon>Phthiraptera</taxon>
        <taxon>Anoplura</taxon>
        <taxon>Polyplacidae</taxon>
        <taxon>Polyplax</taxon>
    </lineage>
</organism>
<evidence type="ECO:0000256" key="3">
    <source>
        <dbReference type="ARBA" id="ARBA00022525"/>
    </source>
</evidence>
<dbReference type="PANTHER" id="PTHR11306">
    <property type="entry name" value="NIEMANN PICK TYPE C2 PROTEIN NPC2-RELATED"/>
    <property type="match status" value="1"/>
</dbReference>
<dbReference type="InterPro" id="IPR039670">
    <property type="entry name" value="NPC2-like"/>
</dbReference>
<dbReference type="InterPro" id="IPR033916">
    <property type="entry name" value="ML_Npc2-like"/>
</dbReference>
<comment type="subcellular location">
    <subcellularLocation>
        <location evidence="1">Secreted</location>
    </subcellularLocation>
</comment>
<reference evidence="8 9" key="1">
    <citation type="submission" date="2023-09" db="EMBL/GenBank/DDBJ databases">
        <title>Genomes of two closely related lineages of the louse Polyplax serrata with different host specificities.</title>
        <authorList>
            <person name="Martinu J."/>
            <person name="Tarabai H."/>
            <person name="Stefka J."/>
            <person name="Hypsa V."/>
        </authorList>
    </citation>
    <scope>NUCLEOTIDE SEQUENCE [LARGE SCALE GENOMIC DNA]</scope>
    <source>
        <strain evidence="8">98ZLc_SE</strain>
    </source>
</reference>
<proteinExistence type="inferred from homology"/>
<dbReference type="PANTHER" id="PTHR11306:SF68">
    <property type="entry name" value="NPC INTRACELLULAR CHOLESTEROL TRANSPORTER 2"/>
    <property type="match status" value="1"/>
</dbReference>
<evidence type="ECO:0000256" key="6">
    <source>
        <dbReference type="SAM" id="SignalP"/>
    </source>
</evidence>
<name>A0ABR1AGW2_POLSC</name>
<evidence type="ECO:0000313" key="9">
    <source>
        <dbReference type="Proteomes" id="UP001359485"/>
    </source>
</evidence>
<feature type="domain" description="MD-2-related lipid-recognition" evidence="7">
    <location>
        <begin position="20"/>
        <end position="152"/>
    </location>
</feature>
<gene>
    <name evidence="8" type="ORF">RUM44_003584</name>
</gene>
<evidence type="ECO:0000313" key="8">
    <source>
        <dbReference type="EMBL" id="KAK6619202.1"/>
    </source>
</evidence>
<dbReference type="EMBL" id="JAWJWF010000049">
    <property type="protein sequence ID" value="KAK6619202.1"/>
    <property type="molecule type" value="Genomic_DNA"/>
</dbReference>
<dbReference type="SUPFAM" id="SSF81296">
    <property type="entry name" value="E set domains"/>
    <property type="match status" value="1"/>
</dbReference>
<evidence type="ECO:0000256" key="4">
    <source>
        <dbReference type="ARBA" id="ARBA00022729"/>
    </source>
</evidence>
<evidence type="ECO:0000256" key="2">
    <source>
        <dbReference type="ARBA" id="ARBA00006370"/>
    </source>
</evidence>
<dbReference type="Proteomes" id="UP001359485">
    <property type="component" value="Unassembled WGS sequence"/>
</dbReference>
<feature type="chain" id="PRO_5045124221" description="MD-2-related lipid-recognition domain-containing protein" evidence="6">
    <location>
        <begin position="21"/>
        <end position="315"/>
    </location>
</feature>
<evidence type="ECO:0000256" key="5">
    <source>
        <dbReference type="ARBA" id="ARBA00023157"/>
    </source>
</evidence>